<evidence type="ECO:0000313" key="1">
    <source>
        <dbReference type="EMBL" id="OOP56871.1"/>
    </source>
</evidence>
<protein>
    <recommendedName>
        <fullName evidence="3">Cytoplasmic protein</fullName>
    </recommendedName>
</protein>
<name>A0A1V4AUX2_9BACT</name>
<dbReference type="Pfam" id="PF04456">
    <property type="entry name" value="DUF503"/>
    <property type="match status" value="1"/>
</dbReference>
<proteinExistence type="predicted"/>
<dbReference type="EMBL" id="AYTS01000059">
    <property type="protein sequence ID" value="OOP56871.1"/>
    <property type="molecule type" value="Genomic_DNA"/>
</dbReference>
<dbReference type="InterPro" id="IPR036746">
    <property type="entry name" value="TT1725-like_sf"/>
</dbReference>
<dbReference type="Gene3D" id="3.30.70.1120">
    <property type="entry name" value="TT1725-like"/>
    <property type="match status" value="1"/>
</dbReference>
<dbReference type="PANTHER" id="PTHR36441:SF1">
    <property type="entry name" value="DUF503 DOMAIN-CONTAINING PROTEIN"/>
    <property type="match status" value="1"/>
</dbReference>
<dbReference type="PANTHER" id="PTHR36441">
    <property type="entry name" value="HYPOTHETICAL CYTOSOLIC PROTEIN"/>
    <property type="match status" value="1"/>
</dbReference>
<comment type="caution">
    <text evidence="1">The sequence shown here is derived from an EMBL/GenBank/DDBJ whole genome shotgun (WGS) entry which is preliminary data.</text>
</comment>
<evidence type="ECO:0000313" key="2">
    <source>
        <dbReference type="Proteomes" id="UP000189681"/>
    </source>
</evidence>
<dbReference type="AlphaFoldDB" id="A0A1V4AUX2"/>
<dbReference type="STRING" id="1004156.AYP45_06590"/>
<gene>
    <name evidence="1" type="ORF">AYP45_06590</name>
</gene>
<sequence>MNLEFLKSDDAVVGVLNVRLVIRSAHTLKDKRRIVKSLKDRIKNNFNVSISEIGTLDHCQYARLGIAMIGNDKKYLNSTLSSLLNMFRVAISVELVDYHLEFI</sequence>
<dbReference type="SUPFAM" id="SSF103007">
    <property type="entry name" value="Hypothetical protein TT1725"/>
    <property type="match status" value="1"/>
</dbReference>
<dbReference type="Proteomes" id="UP000189681">
    <property type="component" value="Unassembled WGS sequence"/>
</dbReference>
<organism evidence="1 2">
    <name type="scientific">Candidatus Brocadia carolinensis</name>
    <dbReference type="NCBI Taxonomy" id="1004156"/>
    <lineage>
        <taxon>Bacteria</taxon>
        <taxon>Pseudomonadati</taxon>
        <taxon>Planctomycetota</taxon>
        <taxon>Candidatus Brocadiia</taxon>
        <taxon>Candidatus Brocadiales</taxon>
        <taxon>Candidatus Brocadiaceae</taxon>
        <taxon>Candidatus Brocadia</taxon>
    </lineage>
</organism>
<evidence type="ECO:0008006" key="3">
    <source>
        <dbReference type="Google" id="ProtNLM"/>
    </source>
</evidence>
<accession>A0A1V4AUX2</accession>
<reference evidence="1 2" key="1">
    <citation type="journal article" date="2017" name="Water Res.">
        <title>Discovery and metagenomic analysis of an anammox bacterial enrichment related to Candidatus "Brocadia caroliniensis" in a full-scale glycerol-fed nitritation-denitritation separate centrate treatment process.</title>
        <authorList>
            <person name="Park H."/>
            <person name="Brotto A.C."/>
            <person name="van Loosdrecht M.C."/>
            <person name="Chandran K."/>
        </authorList>
    </citation>
    <scope>NUCLEOTIDE SEQUENCE [LARGE SCALE GENOMIC DNA]</scope>
    <source>
        <strain evidence="1">26THWARD</strain>
    </source>
</reference>
<dbReference type="InterPro" id="IPR007546">
    <property type="entry name" value="DUF503"/>
</dbReference>